<sequence length="70" mass="7911">MQLGSRFSLMDDKACPHESQLLDGYSKSEDIHRRNCPARSSDLNPIQHIWAALEKAILSSHHASRTNPKL</sequence>
<accession>A0A087U5G2</accession>
<gene>
    <name evidence="1" type="ORF">X975_19070</name>
</gene>
<keyword evidence="2" id="KW-1185">Reference proteome</keyword>
<organism evidence="1 2">
    <name type="scientific">Stegodyphus mimosarum</name>
    <name type="common">African social velvet spider</name>
    <dbReference type="NCBI Taxonomy" id="407821"/>
    <lineage>
        <taxon>Eukaryota</taxon>
        <taxon>Metazoa</taxon>
        <taxon>Ecdysozoa</taxon>
        <taxon>Arthropoda</taxon>
        <taxon>Chelicerata</taxon>
        <taxon>Arachnida</taxon>
        <taxon>Araneae</taxon>
        <taxon>Araneomorphae</taxon>
        <taxon>Entelegynae</taxon>
        <taxon>Eresoidea</taxon>
        <taxon>Eresidae</taxon>
        <taxon>Stegodyphus</taxon>
    </lineage>
</organism>
<name>A0A087U5G2_STEMI</name>
<proteinExistence type="predicted"/>
<dbReference type="EMBL" id="KK118274">
    <property type="protein sequence ID" value="KFM72601.1"/>
    <property type="molecule type" value="Genomic_DNA"/>
</dbReference>
<dbReference type="OrthoDB" id="6469289at2759"/>
<reference evidence="1 2" key="1">
    <citation type="submission" date="2013-11" db="EMBL/GenBank/DDBJ databases">
        <title>Genome sequencing of Stegodyphus mimosarum.</title>
        <authorList>
            <person name="Bechsgaard J."/>
        </authorList>
    </citation>
    <scope>NUCLEOTIDE SEQUENCE [LARGE SCALE GENOMIC DNA]</scope>
</reference>
<feature type="non-terminal residue" evidence="1">
    <location>
        <position position="70"/>
    </location>
</feature>
<dbReference type="Proteomes" id="UP000054359">
    <property type="component" value="Unassembled WGS sequence"/>
</dbReference>
<dbReference type="GO" id="GO:0003676">
    <property type="term" value="F:nucleic acid binding"/>
    <property type="evidence" value="ECO:0007669"/>
    <property type="project" value="InterPro"/>
</dbReference>
<evidence type="ECO:0000313" key="2">
    <source>
        <dbReference type="Proteomes" id="UP000054359"/>
    </source>
</evidence>
<dbReference type="InterPro" id="IPR036397">
    <property type="entry name" value="RNaseH_sf"/>
</dbReference>
<evidence type="ECO:0000313" key="1">
    <source>
        <dbReference type="EMBL" id="KFM72601.1"/>
    </source>
</evidence>
<protein>
    <recommendedName>
        <fullName evidence="3">Tc1-like transposase DDE domain-containing protein</fullName>
    </recommendedName>
</protein>
<dbReference type="AlphaFoldDB" id="A0A087U5G2"/>
<evidence type="ECO:0008006" key="3">
    <source>
        <dbReference type="Google" id="ProtNLM"/>
    </source>
</evidence>
<dbReference type="Gene3D" id="3.30.420.10">
    <property type="entry name" value="Ribonuclease H-like superfamily/Ribonuclease H"/>
    <property type="match status" value="1"/>
</dbReference>